<organism evidence="4 5">
    <name type="scientific">Streptomyces europaeiscabiei</name>
    <dbReference type="NCBI Taxonomy" id="146819"/>
    <lineage>
        <taxon>Bacteria</taxon>
        <taxon>Bacillati</taxon>
        <taxon>Actinomycetota</taxon>
        <taxon>Actinomycetes</taxon>
        <taxon>Kitasatosporales</taxon>
        <taxon>Streptomycetaceae</taxon>
        <taxon>Streptomyces</taxon>
    </lineage>
</organism>
<keyword evidence="2" id="KW-0597">Phosphoprotein</keyword>
<keyword evidence="1" id="KW-0596">Phosphopantetheine</keyword>
<dbReference type="InterPro" id="IPR029058">
    <property type="entry name" value="AB_hydrolase_fold"/>
</dbReference>
<dbReference type="InterPro" id="IPR020806">
    <property type="entry name" value="PKS_PP-bd"/>
</dbReference>
<dbReference type="SUPFAM" id="SSF47336">
    <property type="entry name" value="ACP-like"/>
    <property type="match status" value="1"/>
</dbReference>
<evidence type="ECO:0000256" key="1">
    <source>
        <dbReference type="ARBA" id="ARBA00022450"/>
    </source>
</evidence>
<dbReference type="AlphaFoldDB" id="A0AAJ2PSP8"/>
<protein>
    <submittedName>
        <fullName evidence="4">Amino acid adenylation domain-containing protein</fullName>
    </submittedName>
</protein>
<proteinExistence type="predicted"/>
<dbReference type="NCBIfam" id="TIGR01733">
    <property type="entry name" value="AA-adenyl-dom"/>
    <property type="match status" value="1"/>
</dbReference>
<dbReference type="InterPro" id="IPR000873">
    <property type="entry name" value="AMP-dep_synth/lig_dom"/>
</dbReference>
<dbReference type="GO" id="GO:0005737">
    <property type="term" value="C:cytoplasm"/>
    <property type="evidence" value="ECO:0007669"/>
    <property type="project" value="TreeGrafter"/>
</dbReference>
<dbReference type="GO" id="GO:0044550">
    <property type="term" value="P:secondary metabolite biosynthetic process"/>
    <property type="evidence" value="ECO:0007669"/>
    <property type="project" value="TreeGrafter"/>
</dbReference>
<dbReference type="GO" id="GO:0043041">
    <property type="term" value="P:amino acid activation for nonribosomal peptide biosynthetic process"/>
    <property type="evidence" value="ECO:0007669"/>
    <property type="project" value="TreeGrafter"/>
</dbReference>
<dbReference type="PANTHER" id="PTHR45527:SF1">
    <property type="entry name" value="FATTY ACID SYNTHASE"/>
    <property type="match status" value="1"/>
</dbReference>
<dbReference type="SMART" id="SM00823">
    <property type="entry name" value="PKS_PP"/>
    <property type="match status" value="1"/>
</dbReference>
<dbReference type="Pfam" id="PF13193">
    <property type="entry name" value="AMP-binding_C"/>
    <property type="match status" value="1"/>
</dbReference>
<feature type="domain" description="Carrier" evidence="3">
    <location>
        <begin position="738"/>
        <end position="823"/>
    </location>
</feature>
<dbReference type="Pfam" id="PF00501">
    <property type="entry name" value="AMP-binding"/>
    <property type="match status" value="1"/>
</dbReference>
<dbReference type="InterPro" id="IPR009081">
    <property type="entry name" value="PP-bd_ACP"/>
</dbReference>
<dbReference type="Gene3D" id="3.40.50.1820">
    <property type="entry name" value="alpha/beta hydrolase"/>
    <property type="match status" value="1"/>
</dbReference>
<dbReference type="Gene3D" id="3.30.559.30">
    <property type="entry name" value="Nonribosomal peptide synthetase, condensation domain"/>
    <property type="match status" value="1"/>
</dbReference>
<dbReference type="Gene3D" id="3.30.300.30">
    <property type="match status" value="1"/>
</dbReference>
<evidence type="ECO:0000313" key="4">
    <source>
        <dbReference type="EMBL" id="MDX3132978.1"/>
    </source>
</evidence>
<dbReference type="InterPro" id="IPR010071">
    <property type="entry name" value="AA_adenyl_dom"/>
</dbReference>
<dbReference type="RefSeq" id="WP_319694395.1">
    <property type="nucleotide sequence ID" value="NZ_JARAWN010000175.1"/>
</dbReference>
<evidence type="ECO:0000259" key="3">
    <source>
        <dbReference type="PROSITE" id="PS50075"/>
    </source>
</evidence>
<dbReference type="SUPFAM" id="SSF52777">
    <property type="entry name" value="CoA-dependent acyltransferases"/>
    <property type="match status" value="1"/>
</dbReference>
<dbReference type="CDD" id="cd05930">
    <property type="entry name" value="A_NRPS"/>
    <property type="match status" value="1"/>
</dbReference>
<dbReference type="Pfam" id="PF00550">
    <property type="entry name" value="PP-binding"/>
    <property type="match status" value="1"/>
</dbReference>
<dbReference type="Gene3D" id="2.30.38.10">
    <property type="entry name" value="Luciferase, Domain 3"/>
    <property type="match status" value="1"/>
</dbReference>
<name>A0AAJ2PSP8_9ACTN</name>
<dbReference type="InterPro" id="IPR036736">
    <property type="entry name" value="ACP-like_sf"/>
</dbReference>
<comment type="caution">
    <text evidence="4">The sequence shown here is derived from an EMBL/GenBank/DDBJ whole genome shotgun (WGS) entry which is preliminary data.</text>
</comment>
<sequence length="824" mass="88925">MDLSESGDAARTYWHEVLTAGGRTVVPRWSADPAKGVAAYEVAFPERLLTASDGTAALLAAHAKVLAALSGEGEVTTGWLEDGRTLPCRLTTAPGDTWRALLGHTHRVTAELLTHAGYPVAALRHELGLAEPPFETVLDTSGGDGDLDEDVVLRVGLVHRDDGPALRLRYRTDVLDEDGAARIAGYHVAALTLLAAEPDAEHGRRSLVSDDELRFQLDGLAGPHRELPDRRVHELFEQRVVAHPDAVAAVHGDRRWTYRELNSRANQLSRALLVRGLGHEGVVAVVTERNLDWMAAVLAVFKAGGTYLPVEPHFPAERVATTLARAGCELVLTERGSTAALDRALSALPGVQRLLVEDAYDEAHPDSDLGMEIAPDRLAYIYFTSGSTGEPKGAMCEHAGMLNHLHAKLDDLGIGEGDVVAQTAPQCFDISLWQLLAGPLAGGRTLLVEQEVILDVGRFVDRIAEGRVNVVQVVPSYLEAVLAHLEQHPRELPALRRVSVTGEALKQELAERWFATEPGIPLVNAYGLTETSDDTNHEVMERAPEGGRVPLGRPVRNVRVYVVDEHLSLVPLGAPGEIVFSGVCVGRGYVNDPGRTARAFTTDPYRPGERLYRSGDHGRWRPDGKLEFLGRRDTQVKVRGFRIEIGEVENALLKVAGVRDGAVVVARGAHLVAFHSGRPLAVEELRGRLAASLPAYMVPSVFHWRESLPLTDNGKIDRRTLTALAEELDAMEGTSGEPPATPTEERLAAAWAEVLGVPRAGIGRRDHFFDRGGTSLSAVKLAIALERAVSPKDVTGHPVLSELAGLIDTRAVAHTAAGTVGRPS</sequence>
<dbReference type="InterPro" id="IPR045851">
    <property type="entry name" value="AMP-bd_C_sf"/>
</dbReference>
<reference evidence="4" key="1">
    <citation type="journal article" date="2023" name="Microb. Genom.">
        <title>Mesoterricola silvestris gen. nov., sp. nov., Mesoterricola sediminis sp. nov., Geothrix oryzae sp. nov., Geothrix edaphica sp. nov., Geothrix rubra sp. nov., and Geothrix limicola sp. nov., six novel members of Acidobacteriota isolated from soils.</title>
        <authorList>
            <person name="Weisberg A.J."/>
            <person name="Pearce E."/>
            <person name="Kramer C.G."/>
            <person name="Chang J.H."/>
            <person name="Clarke C.R."/>
        </authorList>
    </citation>
    <scope>NUCLEOTIDE SEQUENCE</scope>
    <source>
        <strain evidence="4">ND06-05F</strain>
    </source>
</reference>
<dbReference type="Gene3D" id="3.40.50.980">
    <property type="match status" value="2"/>
</dbReference>
<dbReference type="EMBL" id="JARAWN010000175">
    <property type="protein sequence ID" value="MDX3132978.1"/>
    <property type="molecule type" value="Genomic_DNA"/>
</dbReference>
<dbReference type="InterPro" id="IPR025110">
    <property type="entry name" value="AMP-bd_C"/>
</dbReference>
<dbReference type="Proteomes" id="UP001273589">
    <property type="component" value="Unassembled WGS sequence"/>
</dbReference>
<dbReference type="SUPFAM" id="SSF56801">
    <property type="entry name" value="Acetyl-CoA synthetase-like"/>
    <property type="match status" value="1"/>
</dbReference>
<evidence type="ECO:0000313" key="5">
    <source>
        <dbReference type="Proteomes" id="UP001273589"/>
    </source>
</evidence>
<dbReference type="InterPro" id="IPR020845">
    <property type="entry name" value="AMP-binding_CS"/>
</dbReference>
<dbReference type="PANTHER" id="PTHR45527">
    <property type="entry name" value="NONRIBOSOMAL PEPTIDE SYNTHETASE"/>
    <property type="match status" value="1"/>
</dbReference>
<dbReference type="PROSITE" id="PS00455">
    <property type="entry name" value="AMP_BINDING"/>
    <property type="match status" value="1"/>
</dbReference>
<accession>A0AAJ2PSP8</accession>
<gene>
    <name evidence="4" type="ORF">PV367_25105</name>
</gene>
<dbReference type="PROSITE" id="PS50075">
    <property type="entry name" value="CARRIER"/>
    <property type="match status" value="1"/>
</dbReference>
<evidence type="ECO:0000256" key="2">
    <source>
        <dbReference type="ARBA" id="ARBA00022553"/>
    </source>
</evidence>
<dbReference type="GO" id="GO:0031177">
    <property type="term" value="F:phosphopantetheine binding"/>
    <property type="evidence" value="ECO:0007669"/>
    <property type="project" value="InterPro"/>
</dbReference>
<dbReference type="GO" id="GO:0017000">
    <property type="term" value="P:antibiotic biosynthetic process"/>
    <property type="evidence" value="ECO:0007669"/>
    <property type="project" value="UniProtKB-ARBA"/>
</dbReference>